<accession>A0A8J2L0J3</accession>
<sequence>MLEDLSQKVMSLEEIQESEEYKFFFRPVFRSAINLPDEEYLSLFLELQTWDPPKYIQEGFQYKFAGYDKKNRPIWIAAVGKYSIKEVLKRGDADQLERYGLKALIWIIKSIVAKSPAENQSGTVVLIGNFEGYSMFQLLHPPTMAFRYKMAGKYKELMNSIFGVGIAVNMNRISAWLVNLFRPVLSYLDRVEFFGSDESKWRPRLEEIFENAEIPSFDGNHRHFPPIILQS</sequence>
<feature type="domain" description="CRAL-TRIO" evidence="1">
    <location>
        <begin position="52"/>
        <end position="226"/>
    </location>
</feature>
<dbReference type="AlphaFoldDB" id="A0A8J2L0J3"/>
<dbReference type="PROSITE" id="PS50191">
    <property type="entry name" value="CRAL_TRIO"/>
    <property type="match status" value="1"/>
</dbReference>
<dbReference type="CDD" id="cd00170">
    <property type="entry name" value="SEC14"/>
    <property type="match status" value="1"/>
</dbReference>
<dbReference type="InterPro" id="IPR001251">
    <property type="entry name" value="CRAL-TRIO_dom"/>
</dbReference>
<dbReference type="Pfam" id="PF00650">
    <property type="entry name" value="CRAL_TRIO"/>
    <property type="match status" value="1"/>
</dbReference>
<comment type="caution">
    <text evidence="2">The sequence shown here is derived from an EMBL/GenBank/DDBJ whole genome shotgun (WGS) entry which is preliminary data.</text>
</comment>
<evidence type="ECO:0000313" key="3">
    <source>
        <dbReference type="Proteomes" id="UP000708208"/>
    </source>
</evidence>
<keyword evidence="3" id="KW-1185">Reference proteome</keyword>
<name>A0A8J2L0J3_9HEXA</name>
<proteinExistence type="predicted"/>
<protein>
    <recommendedName>
        <fullName evidence="1">CRAL-TRIO domain-containing protein</fullName>
    </recommendedName>
</protein>
<gene>
    <name evidence="2" type="ORF">AFUS01_LOCUS34339</name>
</gene>
<evidence type="ECO:0000313" key="2">
    <source>
        <dbReference type="EMBL" id="CAG7824166.1"/>
    </source>
</evidence>
<dbReference type="PANTHER" id="PTHR23324:SF83">
    <property type="entry name" value="SEC14-LIKE PROTEIN 2"/>
    <property type="match status" value="1"/>
</dbReference>
<dbReference type="Proteomes" id="UP000708208">
    <property type="component" value="Unassembled WGS sequence"/>
</dbReference>
<dbReference type="OrthoDB" id="440711at2759"/>
<dbReference type="PANTHER" id="PTHR23324">
    <property type="entry name" value="SEC14 RELATED PROTEIN"/>
    <property type="match status" value="1"/>
</dbReference>
<dbReference type="EMBL" id="CAJVCH010531881">
    <property type="protein sequence ID" value="CAG7824166.1"/>
    <property type="molecule type" value="Genomic_DNA"/>
</dbReference>
<dbReference type="InterPro" id="IPR051064">
    <property type="entry name" value="SEC14/CRAL-TRIO_domain"/>
</dbReference>
<evidence type="ECO:0000259" key="1">
    <source>
        <dbReference type="PROSITE" id="PS50191"/>
    </source>
</evidence>
<dbReference type="GO" id="GO:0005737">
    <property type="term" value="C:cytoplasm"/>
    <property type="evidence" value="ECO:0007669"/>
    <property type="project" value="TreeGrafter"/>
</dbReference>
<reference evidence="2" key="1">
    <citation type="submission" date="2021-06" db="EMBL/GenBank/DDBJ databases">
        <authorList>
            <person name="Hodson N. C."/>
            <person name="Mongue J. A."/>
            <person name="Jaron S. K."/>
        </authorList>
    </citation>
    <scope>NUCLEOTIDE SEQUENCE</scope>
</reference>
<organism evidence="2 3">
    <name type="scientific">Allacma fusca</name>
    <dbReference type="NCBI Taxonomy" id="39272"/>
    <lineage>
        <taxon>Eukaryota</taxon>
        <taxon>Metazoa</taxon>
        <taxon>Ecdysozoa</taxon>
        <taxon>Arthropoda</taxon>
        <taxon>Hexapoda</taxon>
        <taxon>Collembola</taxon>
        <taxon>Symphypleona</taxon>
        <taxon>Sminthuridae</taxon>
        <taxon>Allacma</taxon>
    </lineage>
</organism>